<gene>
    <name evidence="2" type="ORF">GCM10023307_37330</name>
</gene>
<dbReference type="RefSeq" id="WP_345304885.1">
    <property type="nucleotide sequence ID" value="NZ_BAABJE010000030.1"/>
</dbReference>
<keyword evidence="1" id="KW-0732">Signal</keyword>
<organism evidence="2 3">
    <name type="scientific">Lysobacter hankyongensis</name>
    <dbReference type="NCBI Taxonomy" id="1176535"/>
    <lineage>
        <taxon>Bacteria</taxon>
        <taxon>Pseudomonadati</taxon>
        <taxon>Pseudomonadota</taxon>
        <taxon>Gammaproteobacteria</taxon>
        <taxon>Lysobacterales</taxon>
        <taxon>Lysobacteraceae</taxon>
        <taxon>Lysobacter</taxon>
    </lineage>
</organism>
<protein>
    <submittedName>
        <fullName evidence="2">Uncharacterized protein</fullName>
    </submittedName>
</protein>
<accession>A0ABP9C9S8</accession>
<evidence type="ECO:0000313" key="2">
    <source>
        <dbReference type="EMBL" id="GAA4807136.1"/>
    </source>
</evidence>
<feature type="chain" id="PRO_5047358578" evidence="1">
    <location>
        <begin position="23"/>
        <end position="174"/>
    </location>
</feature>
<dbReference type="EMBL" id="BAABJE010000030">
    <property type="protein sequence ID" value="GAA4807136.1"/>
    <property type="molecule type" value="Genomic_DNA"/>
</dbReference>
<feature type="signal peptide" evidence="1">
    <location>
        <begin position="1"/>
        <end position="22"/>
    </location>
</feature>
<dbReference type="Proteomes" id="UP001499959">
    <property type="component" value="Unassembled WGS sequence"/>
</dbReference>
<name>A0ABP9C9S8_9GAMM</name>
<evidence type="ECO:0000313" key="3">
    <source>
        <dbReference type="Proteomes" id="UP001499959"/>
    </source>
</evidence>
<sequence>MRLPIVALIATVFAFAPLCAHAANPSPSNAAPSKITSAKSVANGLDAAAKARLVGEHLLTLQWIGWGDLSGAGRLSVEDSGDTLSASGEQLGSGDNAGDYLRMSGRIVSASRDGFVFEGDIAIRVHHNADGAECKRSGTFHFKATGKRRYWRMQEMDNPCDGVTDYVDVYFRGI</sequence>
<evidence type="ECO:0000256" key="1">
    <source>
        <dbReference type="SAM" id="SignalP"/>
    </source>
</evidence>
<reference evidence="3" key="1">
    <citation type="journal article" date="2019" name="Int. J. Syst. Evol. Microbiol.">
        <title>The Global Catalogue of Microorganisms (GCM) 10K type strain sequencing project: providing services to taxonomists for standard genome sequencing and annotation.</title>
        <authorList>
            <consortium name="The Broad Institute Genomics Platform"/>
            <consortium name="The Broad Institute Genome Sequencing Center for Infectious Disease"/>
            <person name="Wu L."/>
            <person name="Ma J."/>
        </authorList>
    </citation>
    <scope>NUCLEOTIDE SEQUENCE [LARGE SCALE GENOMIC DNA]</scope>
    <source>
        <strain evidence="3">JCM 18204</strain>
    </source>
</reference>
<keyword evidence="3" id="KW-1185">Reference proteome</keyword>
<proteinExistence type="predicted"/>
<comment type="caution">
    <text evidence="2">The sequence shown here is derived from an EMBL/GenBank/DDBJ whole genome shotgun (WGS) entry which is preliminary data.</text>
</comment>